<evidence type="ECO:0000256" key="5">
    <source>
        <dbReference type="ARBA" id="ARBA00023125"/>
    </source>
</evidence>
<dbReference type="OrthoDB" id="2593073at2759"/>
<comment type="function">
    <text evidence="1">Putative transcription factor.</text>
</comment>
<feature type="compositionally biased region" description="Polar residues" evidence="9">
    <location>
        <begin position="91"/>
        <end position="111"/>
    </location>
</feature>
<dbReference type="HOGENOM" id="CLU_1107717_0_0_1"/>
<evidence type="ECO:0000256" key="7">
    <source>
        <dbReference type="ARBA" id="ARBA00023242"/>
    </source>
</evidence>
<dbReference type="EMBL" id="KL648455">
    <property type="protein sequence ID" value="KEY70313.1"/>
    <property type="molecule type" value="Genomic_DNA"/>
</dbReference>
<proteinExistence type="inferred from homology"/>
<evidence type="ECO:0000313" key="12">
    <source>
        <dbReference type="Proteomes" id="UP000028045"/>
    </source>
</evidence>
<feature type="domain" description="BZIP" evidence="10">
    <location>
        <begin position="143"/>
        <end position="158"/>
    </location>
</feature>
<accession>A0A084AYD4</accession>
<feature type="compositionally biased region" description="Basic and acidic residues" evidence="9">
    <location>
        <begin position="15"/>
        <end position="31"/>
    </location>
</feature>
<dbReference type="SMART" id="SM00338">
    <property type="entry name" value="BRLZ"/>
    <property type="match status" value="1"/>
</dbReference>
<keyword evidence="6" id="KW-0804">Transcription</keyword>
<protein>
    <recommendedName>
        <fullName evidence="8">Putative transcription factor kapC</fullName>
    </recommendedName>
</protein>
<evidence type="ECO:0000256" key="2">
    <source>
        <dbReference type="ARBA" id="ARBA00004123"/>
    </source>
</evidence>
<evidence type="ECO:0000256" key="1">
    <source>
        <dbReference type="ARBA" id="ARBA00004049"/>
    </source>
</evidence>
<name>A0A084AYD4_STACB</name>
<feature type="compositionally biased region" description="Basic and acidic residues" evidence="9">
    <location>
        <begin position="70"/>
        <end position="79"/>
    </location>
</feature>
<feature type="compositionally biased region" description="Polar residues" evidence="9">
    <location>
        <begin position="47"/>
        <end position="67"/>
    </location>
</feature>
<evidence type="ECO:0000256" key="9">
    <source>
        <dbReference type="SAM" id="MobiDB-lite"/>
    </source>
</evidence>
<evidence type="ECO:0000256" key="4">
    <source>
        <dbReference type="ARBA" id="ARBA00023015"/>
    </source>
</evidence>
<evidence type="ECO:0000256" key="8">
    <source>
        <dbReference type="ARBA" id="ARBA00044067"/>
    </source>
</evidence>
<evidence type="ECO:0000259" key="10">
    <source>
        <dbReference type="PROSITE" id="PS00036"/>
    </source>
</evidence>
<sequence length="251" mass="28583">MDRRLSGHSQGSGYHKNDDSNRASGSREDYSNRQFLDPNQHAYNWDTYGSSVGSTSADHAFHSQSPEYHSAYHSDHADTHQAVPSALPSDNLATMYSSPNSTTSDTTQAHLSNPDDEGGSSAEPPKRKRENRYKNAPPSVLSRRRAQNRASQRAYRERKEQRIRDLEILLEESDRKHQSLSHDYSALRVEYEKLLSERQHQQHQQADDQLLGLDFDPESLGFVLPSNAQTPQNMMPNPYPHHHMPGYPPHQ</sequence>
<comment type="subcellular location">
    <subcellularLocation>
        <location evidence="2">Nucleus</location>
    </subcellularLocation>
</comment>
<dbReference type="AlphaFoldDB" id="A0A084AYD4"/>
<evidence type="ECO:0000313" key="11">
    <source>
        <dbReference type="EMBL" id="KEY70313.1"/>
    </source>
</evidence>
<keyword evidence="4" id="KW-0805">Transcription regulation</keyword>
<reference evidence="11 12" key="1">
    <citation type="journal article" date="2014" name="BMC Genomics">
        <title>Comparative genome sequencing reveals chemotype-specific gene clusters in the toxigenic black mold Stachybotrys.</title>
        <authorList>
            <person name="Semeiks J."/>
            <person name="Borek D."/>
            <person name="Otwinowski Z."/>
            <person name="Grishin N.V."/>
        </authorList>
    </citation>
    <scope>NUCLEOTIDE SEQUENCE [LARGE SCALE GENOMIC DNA]</scope>
    <source>
        <strain evidence="12">CBS 109288 / IBT 7711</strain>
    </source>
</reference>
<feature type="region of interest" description="Disordered" evidence="9">
    <location>
        <begin position="1"/>
        <end position="159"/>
    </location>
</feature>
<dbReference type="PANTHER" id="PTHR40621">
    <property type="entry name" value="TRANSCRIPTION FACTOR KAPC-RELATED"/>
    <property type="match status" value="1"/>
</dbReference>
<dbReference type="PANTHER" id="PTHR40621:SF11">
    <property type="entry name" value="TRANSCRIPTION FACTOR KAPC-RELATED"/>
    <property type="match status" value="1"/>
</dbReference>
<dbReference type="PROSITE" id="PS00036">
    <property type="entry name" value="BZIP_BASIC"/>
    <property type="match status" value="1"/>
</dbReference>
<dbReference type="SUPFAM" id="SSF57959">
    <property type="entry name" value="Leucine zipper domain"/>
    <property type="match status" value="1"/>
</dbReference>
<dbReference type="GO" id="GO:0090575">
    <property type="term" value="C:RNA polymerase II transcription regulator complex"/>
    <property type="evidence" value="ECO:0007669"/>
    <property type="project" value="TreeGrafter"/>
</dbReference>
<keyword evidence="5" id="KW-0238">DNA-binding</keyword>
<keyword evidence="12" id="KW-1185">Reference proteome</keyword>
<evidence type="ECO:0000256" key="3">
    <source>
        <dbReference type="ARBA" id="ARBA00007163"/>
    </source>
</evidence>
<dbReference type="InterPro" id="IPR046347">
    <property type="entry name" value="bZIP_sf"/>
</dbReference>
<dbReference type="InterPro" id="IPR004827">
    <property type="entry name" value="bZIP"/>
</dbReference>
<keyword evidence="7" id="KW-0539">Nucleus</keyword>
<dbReference type="CDD" id="cd14688">
    <property type="entry name" value="bZIP_YAP"/>
    <property type="match status" value="1"/>
</dbReference>
<evidence type="ECO:0000256" key="6">
    <source>
        <dbReference type="ARBA" id="ARBA00023163"/>
    </source>
</evidence>
<dbReference type="Proteomes" id="UP000028045">
    <property type="component" value="Unassembled WGS sequence"/>
</dbReference>
<dbReference type="GO" id="GO:0001228">
    <property type="term" value="F:DNA-binding transcription activator activity, RNA polymerase II-specific"/>
    <property type="evidence" value="ECO:0007669"/>
    <property type="project" value="TreeGrafter"/>
</dbReference>
<comment type="similarity">
    <text evidence="3">Belongs to the bZIP family.</text>
</comment>
<organism evidence="11 12">
    <name type="scientific">Stachybotrys chartarum (strain CBS 109288 / IBT 7711)</name>
    <name type="common">Toxic black mold</name>
    <name type="synonym">Stilbospora chartarum</name>
    <dbReference type="NCBI Taxonomy" id="1280523"/>
    <lineage>
        <taxon>Eukaryota</taxon>
        <taxon>Fungi</taxon>
        <taxon>Dikarya</taxon>
        <taxon>Ascomycota</taxon>
        <taxon>Pezizomycotina</taxon>
        <taxon>Sordariomycetes</taxon>
        <taxon>Hypocreomycetidae</taxon>
        <taxon>Hypocreales</taxon>
        <taxon>Stachybotryaceae</taxon>
        <taxon>Stachybotrys</taxon>
    </lineage>
</organism>
<dbReference type="GO" id="GO:0000976">
    <property type="term" value="F:transcription cis-regulatory region binding"/>
    <property type="evidence" value="ECO:0007669"/>
    <property type="project" value="InterPro"/>
</dbReference>
<gene>
    <name evidence="11" type="ORF">S7711_11104</name>
</gene>
<dbReference type="Gene3D" id="1.20.5.170">
    <property type="match status" value="1"/>
</dbReference>
<feature type="region of interest" description="Disordered" evidence="9">
    <location>
        <begin position="221"/>
        <end position="251"/>
    </location>
</feature>
<dbReference type="InterPro" id="IPR050936">
    <property type="entry name" value="AP-1-like"/>
</dbReference>